<evidence type="ECO:0000256" key="1">
    <source>
        <dbReference type="ARBA" id="ARBA00001946"/>
    </source>
</evidence>
<dbReference type="Gene3D" id="3.90.79.10">
    <property type="entry name" value="Nucleoside Triphosphate Pyrophosphohydrolase"/>
    <property type="match status" value="1"/>
</dbReference>
<comment type="cofactor">
    <cofactor evidence="1">
        <name>Mg(2+)</name>
        <dbReference type="ChEBI" id="CHEBI:18420"/>
    </cofactor>
</comment>
<evidence type="ECO:0000313" key="5">
    <source>
        <dbReference type="Proteomes" id="UP000215377"/>
    </source>
</evidence>
<dbReference type="OrthoDB" id="542521at2"/>
<organism evidence="4 5">
    <name type="scientific">Marinibacterium profundimaris</name>
    <dbReference type="NCBI Taxonomy" id="1679460"/>
    <lineage>
        <taxon>Bacteria</taxon>
        <taxon>Pseudomonadati</taxon>
        <taxon>Pseudomonadota</taxon>
        <taxon>Alphaproteobacteria</taxon>
        <taxon>Rhodobacterales</taxon>
        <taxon>Paracoccaceae</taxon>
        <taxon>Marinibacterium</taxon>
    </lineage>
</organism>
<dbReference type="InterPro" id="IPR000086">
    <property type="entry name" value="NUDIX_hydrolase_dom"/>
</dbReference>
<protein>
    <submittedName>
        <fullName evidence="4">DNA mismatch repair protein MutT</fullName>
    </submittedName>
</protein>
<evidence type="ECO:0000256" key="2">
    <source>
        <dbReference type="ARBA" id="ARBA00022801"/>
    </source>
</evidence>
<comment type="caution">
    <text evidence="4">The sequence shown here is derived from an EMBL/GenBank/DDBJ whole genome shotgun (WGS) entry which is preliminary data.</text>
</comment>
<name>A0A225NQH6_9RHOB</name>
<keyword evidence="2" id="KW-0378">Hydrolase</keyword>
<dbReference type="PANTHER" id="PTHR43046:SF2">
    <property type="entry name" value="8-OXO-DGTP DIPHOSPHATASE-RELATED"/>
    <property type="match status" value="1"/>
</dbReference>
<feature type="domain" description="Nudix hydrolase" evidence="3">
    <location>
        <begin position="5"/>
        <end position="140"/>
    </location>
</feature>
<dbReference type="Pfam" id="PF00293">
    <property type="entry name" value="NUDIX"/>
    <property type="match status" value="1"/>
</dbReference>
<sequence length="151" mass="16563">MFPDPSIRATARAVIRRNGVVLVQVKQDAEGRRFFTLPGGRQEPGETLADCVRRECLEEIGVAPEISDVLHVADVLRIRPDGTRHLSEVLFACTVPDSYAPRMGAAPDKRQIATVWADPAAEGTSFQPRYDLALTRPDAPVYLGALRNEPA</sequence>
<dbReference type="SUPFAM" id="SSF55811">
    <property type="entry name" value="Nudix"/>
    <property type="match status" value="1"/>
</dbReference>
<dbReference type="InterPro" id="IPR015797">
    <property type="entry name" value="NUDIX_hydrolase-like_dom_sf"/>
</dbReference>
<dbReference type="PANTHER" id="PTHR43046">
    <property type="entry name" value="GDP-MANNOSE MANNOSYL HYDROLASE"/>
    <property type="match status" value="1"/>
</dbReference>
<reference evidence="4 5" key="1">
    <citation type="submission" date="2013-04" db="EMBL/GenBank/DDBJ databases">
        <title>Oceanicola sp. 22II1-22F33 Genome Sequencing.</title>
        <authorList>
            <person name="Lai Q."/>
            <person name="Li G."/>
            <person name="Shao Z."/>
        </authorList>
    </citation>
    <scope>NUCLEOTIDE SEQUENCE [LARGE SCALE GENOMIC DNA]</scope>
    <source>
        <strain evidence="4 5">22II1-22F33</strain>
    </source>
</reference>
<keyword evidence="5" id="KW-1185">Reference proteome</keyword>
<accession>A0A225NQH6</accession>
<dbReference type="Proteomes" id="UP000215377">
    <property type="component" value="Unassembled WGS sequence"/>
</dbReference>
<gene>
    <name evidence="4" type="ORF">ATO3_10705</name>
</gene>
<dbReference type="RefSeq" id="WP_088649833.1">
    <property type="nucleotide sequence ID" value="NZ_AQQR01000003.1"/>
</dbReference>
<evidence type="ECO:0000259" key="3">
    <source>
        <dbReference type="PROSITE" id="PS51462"/>
    </source>
</evidence>
<proteinExistence type="predicted"/>
<dbReference type="EMBL" id="AQQR01000003">
    <property type="protein sequence ID" value="OWU75001.1"/>
    <property type="molecule type" value="Genomic_DNA"/>
</dbReference>
<evidence type="ECO:0000313" key="4">
    <source>
        <dbReference type="EMBL" id="OWU75001.1"/>
    </source>
</evidence>
<dbReference type="GO" id="GO:0016787">
    <property type="term" value="F:hydrolase activity"/>
    <property type="evidence" value="ECO:0007669"/>
    <property type="project" value="UniProtKB-KW"/>
</dbReference>
<dbReference type="PROSITE" id="PS51462">
    <property type="entry name" value="NUDIX"/>
    <property type="match status" value="1"/>
</dbReference>
<dbReference type="AlphaFoldDB" id="A0A225NQH6"/>